<dbReference type="EMBL" id="LT605205">
    <property type="protein sequence ID" value="SCD21920.1"/>
    <property type="molecule type" value="Genomic_DNA"/>
</dbReference>
<dbReference type="InterPro" id="IPR026403">
    <property type="entry name" value="Lipo_with_rSAM"/>
</dbReference>
<dbReference type="KEGG" id="psac:PSM36_3131"/>
<dbReference type="NCBIfam" id="TIGR04134">
    <property type="entry name" value="lipo_with_rSAM"/>
    <property type="match status" value="1"/>
</dbReference>
<proteinExistence type="predicted"/>
<keyword evidence="1" id="KW-0449">Lipoprotein</keyword>
<reference evidence="1 2" key="1">
    <citation type="submission" date="2016-08" db="EMBL/GenBank/DDBJ databases">
        <authorList>
            <person name="Seilhamer J.J."/>
        </authorList>
    </citation>
    <scope>NUCLEOTIDE SEQUENCE [LARGE SCALE GENOMIC DNA]</scope>
    <source>
        <strain evidence="1">M3/6</strain>
    </source>
</reference>
<gene>
    <name evidence="1" type="ORF">PSM36_3131</name>
</gene>
<sequence>MKKFVLRTYGKIIAWILTALGLYTSCDIIEPRVEYGSPSADFVVKGNVSDIQNLQPIEDMAVIRKSRTAPHWNDTVRTDANGNYELEFTEVAFGPEDIWVYTSDIDKGEYQSDTIRINASELRQIGKRRKNWYNGKFEGKADFKLKKESGPHVMYGTLPAEYKEMKKDVE</sequence>
<dbReference type="RefSeq" id="WP_076931654.1">
    <property type="nucleotide sequence ID" value="NZ_LT605205.1"/>
</dbReference>
<name>A0A1R3T3Z5_9BACT</name>
<evidence type="ECO:0000313" key="2">
    <source>
        <dbReference type="Proteomes" id="UP000187464"/>
    </source>
</evidence>
<evidence type="ECO:0000313" key="1">
    <source>
        <dbReference type="EMBL" id="SCD21920.1"/>
    </source>
</evidence>
<dbReference type="AlphaFoldDB" id="A0A1R3T3Z5"/>
<accession>A0A1R3T3Z5</accession>
<organism evidence="1 2">
    <name type="scientific">Proteiniphilum saccharofermentans</name>
    <dbReference type="NCBI Taxonomy" id="1642647"/>
    <lineage>
        <taxon>Bacteria</taxon>
        <taxon>Pseudomonadati</taxon>
        <taxon>Bacteroidota</taxon>
        <taxon>Bacteroidia</taxon>
        <taxon>Bacteroidales</taxon>
        <taxon>Dysgonomonadaceae</taxon>
        <taxon>Proteiniphilum</taxon>
    </lineage>
</organism>
<dbReference type="Proteomes" id="UP000187464">
    <property type="component" value="Chromosome I"/>
</dbReference>
<keyword evidence="2" id="KW-1185">Reference proteome</keyword>
<dbReference type="STRING" id="1642647.PSM36_3131"/>
<protein>
    <submittedName>
        <fullName evidence="1">Putative lipoprotein, rSAM</fullName>
    </submittedName>
</protein>